<dbReference type="SUPFAM" id="SSF51430">
    <property type="entry name" value="NAD(P)-linked oxidoreductase"/>
    <property type="match status" value="1"/>
</dbReference>
<dbReference type="InterPro" id="IPR023210">
    <property type="entry name" value="NADP_OxRdtase_dom"/>
</dbReference>
<dbReference type="PROSITE" id="PS00798">
    <property type="entry name" value="ALDOKETO_REDUCTASE_1"/>
    <property type="match status" value="1"/>
</dbReference>
<dbReference type="EMBL" id="BAABLM010000002">
    <property type="protein sequence ID" value="GAA4669385.1"/>
    <property type="molecule type" value="Genomic_DNA"/>
</dbReference>
<evidence type="ECO:0000256" key="2">
    <source>
        <dbReference type="ARBA" id="ARBA00022857"/>
    </source>
</evidence>
<dbReference type="PRINTS" id="PR00069">
    <property type="entry name" value="ALDKETRDTASE"/>
</dbReference>
<dbReference type="Gene3D" id="3.20.20.100">
    <property type="entry name" value="NADP-dependent oxidoreductase domain"/>
    <property type="match status" value="1"/>
</dbReference>
<evidence type="ECO:0000256" key="1">
    <source>
        <dbReference type="ARBA" id="ARBA00007905"/>
    </source>
</evidence>
<name>A0ABP8VQN3_9MICO</name>
<evidence type="ECO:0000256" key="3">
    <source>
        <dbReference type="ARBA" id="ARBA00023002"/>
    </source>
</evidence>
<protein>
    <submittedName>
        <fullName evidence="5">Aldo/keto reductase</fullName>
    </submittedName>
</protein>
<evidence type="ECO:0000313" key="6">
    <source>
        <dbReference type="Proteomes" id="UP001501295"/>
    </source>
</evidence>
<comment type="similarity">
    <text evidence="1">Belongs to the aldo/keto reductase family.</text>
</comment>
<keyword evidence="2" id="KW-0521">NADP</keyword>
<organism evidence="5 6">
    <name type="scientific">Frondihabitans cladoniiphilus</name>
    <dbReference type="NCBI Taxonomy" id="715785"/>
    <lineage>
        <taxon>Bacteria</taxon>
        <taxon>Bacillati</taxon>
        <taxon>Actinomycetota</taxon>
        <taxon>Actinomycetes</taxon>
        <taxon>Micrococcales</taxon>
        <taxon>Microbacteriaceae</taxon>
        <taxon>Frondihabitans</taxon>
    </lineage>
</organism>
<dbReference type="Proteomes" id="UP001501295">
    <property type="component" value="Unassembled WGS sequence"/>
</dbReference>
<dbReference type="PANTHER" id="PTHR43827:SF3">
    <property type="entry name" value="NADP-DEPENDENT OXIDOREDUCTASE DOMAIN-CONTAINING PROTEIN"/>
    <property type="match status" value="1"/>
</dbReference>
<keyword evidence="3" id="KW-0560">Oxidoreductase</keyword>
<dbReference type="InterPro" id="IPR020471">
    <property type="entry name" value="AKR"/>
</dbReference>
<reference evidence="6" key="1">
    <citation type="journal article" date="2019" name="Int. J. Syst. Evol. Microbiol.">
        <title>The Global Catalogue of Microorganisms (GCM) 10K type strain sequencing project: providing services to taxonomists for standard genome sequencing and annotation.</title>
        <authorList>
            <consortium name="The Broad Institute Genomics Platform"/>
            <consortium name="The Broad Institute Genome Sequencing Center for Infectious Disease"/>
            <person name="Wu L."/>
            <person name="Ma J."/>
        </authorList>
    </citation>
    <scope>NUCLEOTIDE SEQUENCE [LARGE SCALE GENOMIC DNA]</scope>
    <source>
        <strain evidence="6">JCM 18956</strain>
    </source>
</reference>
<keyword evidence="6" id="KW-1185">Reference proteome</keyword>
<sequence length="281" mass="31168">MAEAITGIPTLALNDGHSLPAVGLGTYKLDGDEGTEAVKSALATGYRLLDTALNYKNEDAVGRAVRETDVPRDEIIVTSKLPGRFHGYDETLKAFEETRTNLGLEHVDLYLIHWPLPRIDKYVESFKAFAKLREEGLVTSIGVSNFTKEHLERVRDETGIVPAVNQVELHPYFPQAALRAVHADLGIVTESWSPIGKQSELLTEDVILEVAKAHEVSPTQVVVRWHVQIGAIPLPKSGDAGRQRENLDVFGFELTDEEVARISGLERGRLWDGDPETHEEF</sequence>
<gene>
    <name evidence="5" type="ORF">GCM10025780_10670</name>
</gene>
<comment type="caution">
    <text evidence="5">The sequence shown here is derived from an EMBL/GenBank/DDBJ whole genome shotgun (WGS) entry which is preliminary data.</text>
</comment>
<dbReference type="PANTHER" id="PTHR43827">
    <property type="entry name" value="2,5-DIKETO-D-GLUCONIC ACID REDUCTASE"/>
    <property type="match status" value="1"/>
</dbReference>
<evidence type="ECO:0000259" key="4">
    <source>
        <dbReference type="Pfam" id="PF00248"/>
    </source>
</evidence>
<dbReference type="InterPro" id="IPR018170">
    <property type="entry name" value="Aldo/ket_reductase_CS"/>
</dbReference>
<evidence type="ECO:0000313" key="5">
    <source>
        <dbReference type="EMBL" id="GAA4669385.1"/>
    </source>
</evidence>
<dbReference type="Pfam" id="PF00248">
    <property type="entry name" value="Aldo_ket_red"/>
    <property type="match status" value="1"/>
</dbReference>
<proteinExistence type="inferred from homology"/>
<feature type="domain" description="NADP-dependent oxidoreductase" evidence="4">
    <location>
        <begin position="22"/>
        <end position="265"/>
    </location>
</feature>
<accession>A0ABP8VQN3</accession>
<dbReference type="CDD" id="cd19132">
    <property type="entry name" value="AKR_AKR5D1_E1"/>
    <property type="match status" value="1"/>
</dbReference>
<dbReference type="InterPro" id="IPR036812">
    <property type="entry name" value="NAD(P)_OxRdtase_dom_sf"/>
</dbReference>
<dbReference type="PIRSF" id="PIRSF000097">
    <property type="entry name" value="AKR"/>
    <property type="match status" value="1"/>
</dbReference>